<evidence type="ECO:0000313" key="11">
    <source>
        <dbReference type="EMBL" id="KAF1041793.1"/>
    </source>
</evidence>
<feature type="transmembrane region" description="Helical" evidence="10">
    <location>
        <begin position="175"/>
        <end position="192"/>
    </location>
</feature>
<keyword evidence="9 10" id="KW-0472">Membrane</keyword>
<evidence type="ECO:0000256" key="9">
    <source>
        <dbReference type="ARBA" id="ARBA00023136"/>
    </source>
</evidence>
<dbReference type="InterPro" id="IPR006419">
    <property type="entry name" value="NMN_transpt_PnuC"/>
</dbReference>
<keyword evidence="6" id="KW-1003">Cell membrane</keyword>
<comment type="function">
    <text evidence="1">Required for nicotinamide riboside transport across the inner membrane.</text>
</comment>
<evidence type="ECO:0000256" key="1">
    <source>
        <dbReference type="ARBA" id="ARBA00002672"/>
    </source>
</evidence>
<keyword evidence="7 10" id="KW-0812">Transmembrane</keyword>
<comment type="similarity">
    <text evidence="3">Belongs to the nicotinamide ribonucleoside (NR) uptake permease (TC 4.B.1) family.</text>
</comment>
<proteinExistence type="inferred from homology"/>
<evidence type="ECO:0000256" key="3">
    <source>
        <dbReference type="ARBA" id="ARBA00006669"/>
    </source>
</evidence>
<dbReference type="EMBL" id="WNDX01000106">
    <property type="protein sequence ID" value="KAF1041793.1"/>
    <property type="molecule type" value="Genomic_DNA"/>
</dbReference>
<evidence type="ECO:0000256" key="6">
    <source>
        <dbReference type="ARBA" id="ARBA00022475"/>
    </source>
</evidence>
<dbReference type="GO" id="GO:0034257">
    <property type="term" value="F:nicotinamide riboside transmembrane transporter activity"/>
    <property type="evidence" value="ECO:0007669"/>
    <property type="project" value="InterPro"/>
</dbReference>
<dbReference type="PANTHER" id="PTHR36122:SF2">
    <property type="entry name" value="NICOTINAMIDE RIBOSIDE TRANSPORTER PNUC"/>
    <property type="match status" value="1"/>
</dbReference>
<comment type="subcellular location">
    <subcellularLocation>
        <location evidence="2">Cell membrane</location>
        <topology evidence="2">Multi-pass membrane protein</topology>
    </subcellularLocation>
</comment>
<accession>A0A7V8JTL4</accession>
<evidence type="ECO:0000256" key="5">
    <source>
        <dbReference type="ARBA" id="ARBA00022448"/>
    </source>
</evidence>
<dbReference type="NCBIfam" id="TIGR01528">
    <property type="entry name" value="NMN_trans_PnuC"/>
    <property type="match status" value="1"/>
</dbReference>
<gene>
    <name evidence="11" type="primary">pnuC</name>
    <name evidence="11" type="ORF">GAK35_03094</name>
</gene>
<evidence type="ECO:0000256" key="2">
    <source>
        <dbReference type="ARBA" id="ARBA00004651"/>
    </source>
</evidence>
<feature type="transmembrane region" description="Helical" evidence="10">
    <location>
        <begin position="63"/>
        <end position="80"/>
    </location>
</feature>
<dbReference type="PANTHER" id="PTHR36122">
    <property type="entry name" value="NICOTINAMIDE RIBOSIDE TRANSPORTER PNUC"/>
    <property type="match status" value="1"/>
</dbReference>
<keyword evidence="5" id="KW-0813">Transport</keyword>
<evidence type="ECO:0000256" key="4">
    <source>
        <dbReference type="ARBA" id="ARBA00017522"/>
    </source>
</evidence>
<keyword evidence="8 10" id="KW-1133">Transmembrane helix</keyword>
<name>A0A7V8JTL4_9BURK</name>
<feature type="transmembrane region" description="Helical" evidence="10">
    <location>
        <begin position="100"/>
        <end position="119"/>
    </location>
</feature>
<feature type="transmembrane region" description="Helical" evidence="10">
    <location>
        <begin position="37"/>
        <end position="56"/>
    </location>
</feature>
<evidence type="ECO:0000313" key="12">
    <source>
        <dbReference type="Proteomes" id="UP000462435"/>
    </source>
</evidence>
<dbReference type="AlphaFoldDB" id="A0A7V8JTL4"/>
<organism evidence="11 12">
    <name type="scientific">Herbaspirillum frisingense</name>
    <dbReference type="NCBI Taxonomy" id="92645"/>
    <lineage>
        <taxon>Bacteria</taxon>
        <taxon>Pseudomonadati</taxon>
        <taxon>Pseudomonadota</taxon>
        <taxon>Betaproteobacteria</taxon>
        <taxon>Burkholderiales</taxon>
        <taxon>Oxalobacteraceae</taxon>
        <taxon>Herbaspirillum</taxon>
    </lineage>
</organism>
<dbReference type="Pfam" id="PF04973">
    <property type="entry name" value="NMN_transporter"/>
    <property type="match status" value="1"/>
</dbReference>
<evidence type="ECO:0000256" key="10">
    <source>
        <dbReference type="SAM" id="Phobius"/>
    </source>
</evidence>
<dbReference type="Proteomes" id="UP000462435">
    <property type="component" value="Unassembled WGS sequence"/>
</dbReference>
<evidence type="ECO:0000256" key="7">
    <source>
        <dbReference type="ARBA" id="ARBA00022692"/>
    </source>
</evidence>
<evidence type="ECO:0000256" key="8">
    <source>
        <dbReference type="ARBA" id="ARBA00022989"/>
    </source>
</evidence>
<dbReference type="GO" id="GO:0005886">
    <property type="term" value="C:plasma membrane"/>
    <property type="evidence" value="ECO:0007669"/>
    <property type="project" value="UniProtKB-SubCell"/>
</dbReference>
<sequence length="206" mass="23555">MTIDTPLSLFGLSTTPLELVSFLLSVLTVWLNIRQNHWAWLFSILASLLYAAVFADARLYGDAGLQFVFVAVSVWGWYQWLRGGEQHRPLQVSRLDRNGWALMLAAWAVGFFVLSWFLHRYTDTDVPHMDGFLTAGSLAGQFLLSRKKIENWLVWIAVDVLYVGLYLYKHLTLTAMLYALFVVMAVAGWRSWSHAEKQQGREQVPA</sequence>
<feature type="transmembrane region" description="Helical" evidence="10">
    <location>
        <begin position="7"/>
        <end position="31"/>
    </location>
</feature>
<protein>
    <recommendedName>
        <fullName evidence="4">Nicotinamide riboside transporter PnuC</fullName>
    </recommendedName>
</protein>
<comment type="caution">
    <text evidence="11">The sequence shown here is derived from an EMBL/GenBank/DDBJ whole genome shotgun (WGS) entry which is preliminary data.</text>
</comment>
<reference evidence="12" key="1">
    <citation type="journal article" date="2020" name="MBio">
        <title>Horizontal gene transfer to a defensive symbiont with a reduced genome amongst a multipartite beetle microbiome.</title>
        <authorList>
            <person name="Waterworth S.C."/>
            <person name="Florez L.V."/>
            <person name="Rees E.R."/>
            <person name="Hertweck C."/>
            <person name="Kaltenpoth M."/>
            <person name="Kwan J.C."/>
        </authorList>
    </citation>
    <scope>NUCLEOTIDE SEQUENCE [LARGE SCALE GENOMIC DNA]</scope>
</reference>